<reference evidence="1" key="1">
    <citation type="submission" date="2023-03" db="EMBL/GenBank/DDBJ databases">
        <authorList>
            <person name="Steffen K."/>
            <person name="Cardenas P."/>
        </authorList>
    </citation>
    <scope>NUCLEOTIDE SEQUENCE</scope>
</reference>
<evidence type="ECO:0000313" key="2">
    <source>
        <dbReference type="Proteomes" id="UP001174909"/>
    </source>
</evidence>
<name>A0AA35XE05_GEOBA</name>
<dbReference type="AlphaFoldDB" id="A0AA35XE05"/>
<keyword evidence="2" id="KW-1185">Reference proteome</keyword>
<comment type="caution">
    <text evidence="1">The sequence shown here is derived from an EMBL/GenBank/DDBJ whole genome shotgun (WGS) entry which is preliminary data.</text>
</comment>
<protein>
    <submittedName>
        <fullName evidence="1">Uncharacterized protein</fullName>
    </submittedName>
</protein>
<dbReference type="Proteomes" id="UP001174909">
    <property type="component" value="Unassembled WGS sequence"/>
</dbReference>
<organism evidence="1 2">
    <name type="scientific">Geodia barretti</name>
    <name type="common">Barrett's horny sponge</name>
    <dbReference type="NCBI Taxonomy" id="519541"/>
    <lineage>
        <taxon>Eukaryota</taxon>
        <taxon>Metazoa</taxon>
        <taxon>Porifera</taxon>
        <taxon>Demospongiae</taxon>
        <taxon>Heteroscleromorpha</taxon>
        <taxon>Tetractinellida</taxon>
        <taxon>Astrophorina</taxon>
        <taxon>Geodiidae</taxon>
        <taxon>Geodia</taxon>
    </lineage>
</organism>
<gene>
    <name evidence="1" type="ORF">GBAR_LOCUS26952</name>
</gene>
<sequence>MHKNGWAEVKAVLFDVGGVLFSPPQSSPSLRWRGSTDYLWALWCERLCLENLTMPFVSWREEN</sequence>
<evidence type="ECO:0000313" key="1">
    <source>
        <dbReference type="EMBL" id="CAI8048911.1"/>
    </source>
</evidence>
<proteinExistence type="predicted"/>
<dbReference type="EMBL" id="CASHTH010003757">
    <property type="protein sequence ID" value="CAI8048911.1"/>
    <property type="molecule type" value="Genomic_DNA"/>
</dbReference>
<accession>A0AA35XE05</accession>